<dbReference type="RefSeq" id="WP_189187810.1">
    <property type="nucleotide sequence ID" value="NZ_BMMM01000008.1"/>
</dbReference>
<name>A0A917Y669_9ACTN</name>
<dbReference type="AlphaFoldDB" id="A0A917Y669"/>
<proteinExistence type="predicted"/>
<accession>A0A917Y669</accession>
<protein>
    <submittedName>
        <fullName evidence="1">Uncharacterized protein</fullName>
    </submittedName>
</protein>
<evidence type="ECO:0000313" key="2">
    <source>
        <dbReference type="Proteomes" id="UP000600365"/>
    </source>
</evidence>
<reference evidence="1 2" key="1">
    <citation type="journal article" date="2014" name="Int. J. Syst. Evol. Microbiol.">
        <title>Complete genome sequence of Corynebacterium casei LMG S-19264T (=DSM 44701T), isolated from a smear-ripened cheese.</title>
        <authorList>
            <consortium name="US DOE Joint Genome Institute (JGI-PGF)"/>
            <person name="Walter F."/>
            <person name="Albersmeier A."/>
            <person name="Kalinowski J."/>
            <person name="Ruckert C."/>
        </authorList>
    </citation>
    <scope>NUCLEOTIDE SEQUENCE [LARGE SCALE GENOMIC DNA]</scope>
    <source>
        <strain evidence="1 2">CGMCC 4.7111</strain>
    </source>
</reference>
<comment type="caution">
    <text evidence="1">The sequence shown here is derived from an EMBL/GenBank/DDBJ whole genome shotgun (WGS) entry which is preliminary data.</text>
</comment>
<evidence type="ECO:0000313" key="1">
    <source>
        <dbReference type="EMBL" id="GGN69937.1"/>
    </source>
</evidence>
<sequence>MDVPTSLASFALSGYGIAPAEHLLALPGFWPAYYGPTWDGFADEPELFGADAADVDAAAEALYDATEIWPAFCLPLAGGHLVWIVQVTLSDDPGTSYLITHPDWRRHGHLASIEGHFSGPGLSWPELVAVADSAPADAEGIRDPDLRLLLLLPAFGDADVPVEEAVERIAGALTAVGVSRAAAPAAAERFLDHPFWDGPTWTVQGPSPLSGSDARPSPLAMCDGRYSPRTVRLGPAVTPDQERALADALAGGLRPGDQPFAR</sequence>
<gene>
    <name evidence="1" type="ORF">GCM10011579_044620</name>
</gene>
<organism evidence="1 2">
    <name type="scientific">Streptomyces albiflavescens</name>
    <dbReference type="NCBI Taxonomy" id="1623582"/>
    <lineage>
        <taxon>Bacteria</taxon>
        <taxon>Bacillati</taxon>
        <taxon>Actinomycetota</taxon>
        <taxon>Actinomycetes</taxon>
        <taxon>Kitasatosporales</taxon>
        <taxon>Streptomycetaceae</taxon>
        <taxon>Streptomyces</taxon>
    </lineage>
</organism>
<dbReference type="EMBL" id="BMMM01000008">
    <property type="protein sequence ID" value="GGN69937.1"/>
    <property type="molecule type" value="Genomic_DNA"/>
</dbReference>
<dbReference type="Proteomes" id="UP000600365">
    <property type="component" value="Unassembled WGS sequence"/>
</dbReference>
<keyword evidence="2" id="KW-1185">Reference proteome</keyword>